<keyword evidence="2" id="KW-0472">Membrane</keyword>
<gene>
    <name evidence="4" type="ORF">V5N11_013728</name>
    <name evidence="3" type="ORF">V5N11_034022</name>
</gene>
<keyword evidence="2" id="KW-0812">Transmembrane</keyword>
<comment type="caution">
    <text evidence="3">The sequence shown here is derived from an EMBL/GenBank/DDBJ whole genome shotgun (WGS) entry which is preliminary data.</text>
</comment>
<proteinExistence type="predicted"/>
<evidence type="ECO:0000256" key="1">
    <source>
        <dbReference type="SAM" id="MobiDB-lite"/>
    </source>
</evidence>
<evidence type="ECO:0000313" key="3">
    <source>
        <dbReference type="EMBL" id="KAL1195326.1"/>
    </source>
</evidence>
<evidence type="ECO:0008006" key="6">
    <source>
        <dbReference type="Google" id="ProtNLM"/>
    </source>
</evidence>
<keyword evidence="5" id="KW-1185">Reference proteome</keyword>
<dbReference type="Proteomes" id="UP001558713">
    <property type="component" value="Unassembled WGS sequence"/>
</dbReference>
<feature type="transmembrane region" description="Helical" evidence="2">
    <location>
        <begin position="96"/>
        <end position="115"/>
    </location>
</feature>
<dbReference type="AlphaFoldDB" id="A0ABD0ZKZ6"/>
<reference evidence="3 5" key="1">
    <citation type="submission" date="2024-04" db="EMBL/GenBank/DDBJ databases">
        <title>Genome assembly C_amara_ONT_v2.</title>
        <authorList>
            <person name="Yant L."/>
            <person name="Moore C."/>
            <person name="Slenker M."/>
        </authorList>
    </citation>
    <scope>NUCLEOTIDE SEQUENCE [LARGE SCALE GENOMIC DNA]</scope>
    <source>
        <tissue evidence="3">Leaf</tissue>
    </source>
</reference>
<dbReference type="PANTHER" id="PTHR37706">
    <property type="entry name" value="TRANSMEMBRANE PROTEIN"/>
    <property type="match status" value="1"/>
</dbReference>
<feature type="region of interest" description="Disordered" evidence="1">
    <location>
        <begin position="58"/>
        <end position="77"/>
    </location>
</feature>
<name>A0ABD0ZKZ6_CARAN</name>
<keyword evidence="2" id="KW-1133">Transmembrane helix</keyword>
<evidence type="ECO:0000313" key="4">
    <source>
        <dbReference type="EMBL" id="KAL1222007.1"/>
    </source>
</evidence>
<protein>
    <recommendedName>
        <fullName evidence="6">Transmembrane protein</fullName>
    </recommendedName>
</protein>
<dbReference type="EMBL" id="JBANAX010000731">
    <property type="protein sequence ID" value="KAL1195326.1"/>
    <property type="molecule type" value="Genomic_DNA"/>
</dbReference>
<organism evidence="3 5">
    <name type="scientific">Cardamine amara subsp. amara</name>
    <dbReference type="NCBI Taxonomy" id="228776"/>
    <lineage>
        <taxon>Eukaryota</taxon>
        <taxon>Viridiplantae</taxon>
        <taxon>Streptophyta</taxon>
        <taxon>Embryophyta</taxon>
        <taxon>Tracheophyta</taxon>
        <taxon>Spermatophyta</taxon>
        <taxon>Magnoliopsida</taxon>
        <taxon>eudicotyledons</taxon>
        <taxon>Gunneridae</taxon>
        <taxon>Pentapetalae</taxon>
        <taxon>rosids</taxon>
        <taxon>malvids</taxon>
        <taxon>Brassicales</taxon>
        <taxon>Brassicaceae</taxon>
        <taxon>Cardamineae</taxon>
        <taxon>Cardamine</taxon>
    </lineage>
</organism>
<accession>A0ABD0ZKZ6</accession>
<dbReference type="PANTHER" id="PTHR37706:SF2">
    <property type="entry name" value="TRANSMEMBRANE PROTEIN"/>
    <property type="match status" value="1"/>
</dbReference>
<feature type="compositionally biased region" description="Pro residues" evidence="1">
    <location>
        <begin position="61"/>
        <end position="75"/>
    </location>
</feature>
<evidence type="ECO:0000313" key="5">
    <source>
        <dbReference type="Proteomes" id="UP001558713"/>
    </source>
</evidence>
<evidence type="ECO:0000256" key="2">
    <source>
        <dbReference type="SAM" id="Phobius"/>
    </source>
</evidence>
<dbReference type="EMBL" id="JBANAX010000110">
    <property type="protein sequence ID" value="KAL1222007.1"/>
    <property type="molecule type" value="Genomic_DNA"/>
</dbReference>
<sequence length="130" mass="14056">MATAFSKTSASSNLYLHRCLQNHSLPSPSCFSPSSSSRLHPQSLFLFATPNRVRRIAVAPLGPPTPPSPDPPPPKTTTELTSIVGVASVIQDRVKIFLALLIWISLFFWASAIQGRGRGNGKGKKGSRFK</sequence>